<evidence type="ECO:0000256" key="2">
    <source>
        <dbReference type="ARBA" id="ARBA00007163"/>
    </source>
</evidence>
<evidence type="ECO:0000256" key="8">
    <source>
        <dbReference type="SAM" id="MobiDB-lite"/>
    </source>
</evidence>
<organism evidence="10 11">
    <name type="scientific">Frankliniella fusca</name>
    <dbReference type="NCBI Taxonomy" id="407009"/>
    <lineage>
        <taxon>Eukaryota</taxon>
        <taxon>Metazoa</taxon>
        <taxon>Ecdysozoa</taxon>
        <taxon>Arthropoda</taxon>
        <taxon>Hexapoda</taxon>
        <taxon>Insecta</taxon>
        <taxon>Pterygota</taxon>
        <taxon>Neoptera</taxon>
        <taxon>Paraneoptera</taxon>
        <taxon>Thysanoptera</taxon>
        <taxon>Terebrantia</taxon>
        <taxon>Thripoidea</taxon>
        <taxon>Thripidae</taxon>
        <taxon>Frankliniella</taxon>
    </lineage>
</organism>
<feature type="compositionally biased region" description="Basic residues" evidence="8">
    <location>
        <begin position="393"/>
        <end position="404"/>
    </location>
</feature>
<gene>
    <name evidence="10" type="ORF">KUF71_011664</name>
</gene>
<dbReference type="AlphaFoldDB" id="A0AAE1HJ68"/>
<reference evidence="10" key="1">
    <citation type="submission" date="2021-07" db="EMBL/GenBank/DDBJ databases">
        <authorList>
            <person name="Catto M.A."/>
            <person name="Jacobson A."/>
            <person name="Kennedy G."/>
            <person name="Labadie P."/>
            <person name="Hunt B.G."/>
            <person name="Srinivasan R."/>
        </authorList>
    </citation>
    <scope>NUCLEOTIDE SEQUENCE</scope>
    <source>
        <strain evidence="10">PL_HMW_Pooled</strain>
        <tissue evidence="10">Head</tissue>
    </source>
</reference>
<keyword evidence="11" id="KW-1185">Reference proteome</keyword>
<dbReference type="PANTHER" id="PTHR13044:SF14">
    <property type="entry name" value="CRYPTOCEPHAL, ISOFORM A"/>
    <property type="match status" value="1"/>
</dbReference>
<dbReference type="GO" id="GO:0005634">
    <property type="term" value="C:nucleus"/>
    <property type="evidence" value="ECO:0007669"/>
    <property type="project" value="UniProtKB-SubCell"/>
</dbReference>
<evidence type="ECO:0000313" key="11">
    <source>
        <dbReference type="Proteomes" id="UP001219518"/>
    </source>
</evidence>
<keyword evidence="6" id="KW-0539">Nucleus</keyword>
<feature type="coiled-coil region" evidence="7">
    <location>
        <begin position="428"/>
        <end position="469"/>
    </location>
</feature>
<dbReference type="FunFam" id="1.20.5.170:FF:000021">
    <property type="entry name" value="Cyclic AMP-dependent transcription factor ATF-4"/>
    <property type="match status" value="1"/>
</dbReference>
<evidence type="ECO:0000256" key="5">
    <source>
        <dbReference type="ARBA" id="ARBA00023163"/>
    </source>
</evidence>
<evidence type="ECO:0000256" key="1">
    <source>
        <dbReference type="ARBA" id="ARBA00004123"/>
    </source>
</evidence>
<dbReference type="Pfam" id="PF00170">
    <property type="entry name" value="bZIP_1"/>
    <property type="match status" value="1"/>
</dbReference>
<name>A0AAE1HJ68_9NEOP</name>
<keyword evidence="4" id="KW-0238">DNA-binding</keyword>
<accession>A0AAE1HJ68</accession>
<dbReference type="InterPro" id="IPR046347">
    <property type="entry name" value="bZIP_sf"/>
</dbReference>
<dbReference type="GO" id="GO:0001228">
    <property type="term" value="F:DNA-binding transcription activator activity, RNA polymerase II-specific"/>
    <property type="evidence" value="ECO:0007669"/>
    <property type="project" value="TreeGrafter"/>
</dbReference>
<feature type="region of interest" description="Disordered" evidence="8">
    <location>
        <begin position="246"/>
        <end position="286"/>
    </location>
</feature>
<comment type="subcellular location">
    <subcellularLocation>
        <location evidence="1">Nucleus</location>
    </subcellularLocation>
</comment>
<keyword evidence="7" id="KW-0175">Coiled coil</keyword>
<feature type="region of interest" description="Disordered" evidence="8">
    <location>
        <begin position="37"/>
        <end position="62"/>
    </location>
</feature>
<keyword evidence="3" id="KW-0805">Transcription regulation</keyword>
<dbReference type="Proteomes" id="UP001219518">
    <property type="component" value="Unassembled WGS sequence"/>
</dbReference>
<dbReference type="PANTHER" id="PTHR13044">
    <property type="entry name" value="ACTIVATING TRANSCRIPTION FACTOR ATF 4/5"/>
    <property type="match status" value="1"/>
</dbReference>
<dbReference type="SUPFAM" id="SSF57959">
    <property type="entry name" value="Leucine zipper domain"/>
    <property type="match status" value="1"/>
</dbReference>
<feature type="region of interest" description="Disordered" evidence="8">
    <location>
        <begin position="322"/>
        <end position="428"/>
    </location>
</feature>
<evidence type="ECO:0000256" key="6">
    <source>
        <dbReference type="ARBA" id="ARBA00023242"/>
    </source>
</evidence>
<dbReference type="Gene3D" id="1.20.5.170">
    <property type="match status" value="1"/>
</dbReference>
<feature type="compositionally biased region" description="Basic and acidic residues" evidence="8">
    <location>
        <begin position="409"/>
        <end position="420"/>
    </location>
</feature>
<comment type="similarity">
    <text evidence="2">Belongs to the bZIP family.</text>
</comment>
<feature type="compositionally biased region" description="Low complexity" evidence="8">
    <location>
        <begin position="334"/>
        <end position="353"/>
    </location>
</feature>
<evidence type="ECO:0000256" key="7">
    <source>
        <dbReference type="SAM" id="Coils"/>
    </source>
</evidence>
<dbReference type="GO" id="GO:0000977">
    <property type="term" value="F:RNA polymerase II transcription regulatory region sequence-specific DNA binding"/>
    <property type="evidence" value="ECO:0007669"/>
    <property type="project" value="TreeGrafter"/>
</dbReference>
<dbReference type="SMART" id="SM00338">
    <property type="entry name" value="BRLZ"/>
    <property type="match status" value="1"/>
</dbReference>
<feature type="compositionally biased region" description="Low complexity" evidence="8">
    <location>
        <begin position="277"/>
        <end position="286"/>
    </location>
</feature>
<feature type="domain" description="BZIP" evidence="9">
    <location>
        <begin position="410"/>
        <end position="473"/>
    </location>
</feature>
<evidence type="ECO:0000313" key="10">
    <source>
        <dbReference type="EMBL" id="KAK3922169.1"/>
    </source>
</evidence>
<reference evidence="10" key="2">
    <citation type="journal article" date="2023" name="BMC Genomics">
        <title>Pest status, molecular evolution, and epigenetic factors derived from the genome assembly of Frankliniella fusca, a thysanopteran phytovirus vector.</title>
        <authorList>
            <person name="Catto M.A."/>
            <person name="Labadie P.E."/>
            <person name="Jacobson A.L."/>
            <person name="Kennedy G.G."/>
            <person name="Srinivasan R."/>
            <person name="Hunt B.G."/>
        </authorList>
    </citation>
    <scope>NUCLEOTIDE SEQUENCE</scope>
    <source>
        <strain evidence="10">PL_HMW_Pooled</strain>
    </source>
</reference>
<protein>
    <submittedName>
        <fullName evidence="10">Activating transcription factor of chaperone</fullName>
    </submittedName>
</protein>
<dbReference type="InterPro" id="IPR004827">
    <property type="entry name" value="bZIP"/>
</dbReference>
<keyword evidence="5" id="KW-0804">Transcription</keyword>
<dbReference type="EMBL" id="JAHWGI010001072">
    <property type="protein sequence ID" value="KAK3922169.1"/>
    <property type="molecule type" value="Genomic_DNA"/>
</dbReference>
<evidence type="ECO:0000259" key="9">
    <source>
        <dbReference type="PROSITE" id="PS50217"/>
    </source>
</evidence>
<comment type="caution">
    <text evidence="10">The sequence shown here is derived from an EMBL/GenBank/DDBJ whole genome shotgun (WGS) entry which is preliminary data.</text>
</comment>
<sequence>MSLNTAMEFSFWKEEPLSPEFSGLEEQVDLWQLIDEDVAKQAQSPERDPLGDLGTSGKWLPESPGDSCDSFITIDTSLQARAQLATQILQYLDDDIKDEPFPDWYETKTDHAIFEELPSPTPSLSPKDEAVQVAGARPFAGLCLPLPMTGAPYAVAANPSYPSPAAPAPAASVLVPLTTVHHHPQQQQQHATALLHLAVSHHQPAAAGLGTGLLTTVQPAAPAAPLADTQTLLQEFESVFDKVERHGGALTPPQSPPHDIITTPPQHHHHSTATYYPAQPQQPSQAQQLQLLHFPDVQQQQLIREVDEIVRSRVQQDEDASWLPLAGLAPPSPCTSTNSSSSRSSFSCADDSPAPASPETDDPEWLPGGLSVGSPTPPTSAEASPAPPGKAPSSRKRAPAKRKPYAPNVEDKRMRKKEQNKNAATRYRMKKKAEVEEILGEENELKRRNDELQDKVKDLSQEIRYLKNLMRDVFRAKGLIK</sequence>
<dbReference type="PROSITE" id="PS00036">
    <property type="entry name" value="BZIP_BASIC"/>
    <property type="match status" value="1"/>
</dbReference>
<evidence type="ECO:0000256" key="4">
    <source>
        <dbReference type="ARBA" id="ARBA00023125"/>
    </source>
</evidence>
<dbReference type="CDD" id="cd14692">
    <property type="entry name" value="bZIP_ATF4"/>
    <property type="match status" value="1"/>
</dbReference>
<evidence type="ECO:0000256" key="3">
    <source>
        <dbReference type="ARBA" id="ARBA00023015"/>
    </source>
</evidence>
<proteinExistence type="inferred from homology"/>
<dbReference type="PROSITE" id="PS50217">
    <property type="entry name" value="BZIP"/>
    <property type="match status" value="1"/>
</dbReference>